<evidence type="ECO:0000313" key="1">
    <source>
        <dbReference type="EMBL" id="DAG03539.1"/>
    </source>
</evidence>
<protein>
    <submittedName>
        <fullName evidence="1">RBB1NT domain protein</fullName>
    </submittedName>
</protein>
<sequence>MRQCKGRYFKDGKFYEFELGYFHQWGSDYEEFEAAPGNFTTAIVELPDGKVITPMANDIQFLTKVL</sequence>
<organism evidence="1">
    <name type="scientific">Siphoviridae sp. ctVOP12</name>
    <dbReference type="NCBI Taxonomy" id="2825531"/>
    <lineage>
        <taxon>Viruses</taxon>
        <taxon>Duplodnaviria</taxon>
        <taxon>Heunggongvirae</taxon>
        <taxon>Uroviricota</taxon>
        <taxon>Caudoviricetes</taxon>
    </lineage>
</organism>
<accession>A0A8S5VA80</accession>
<name>A0A8S5VA80_9CAUD</name>
<dbReference type="EMBL" id="BK016231">
    <property type="protein sequence ID" value="DAG03539.1"/>
    <property type="molecule type" value="Genomic_DNA"/>
</dbReference>
<proteinExistence type="predicted"/>
<reference evidence="1" key="1">
    <citation type="journal article" date="2021" name="Proc. Natl. Acad. Sci. U.S.A.">
        <title>A Catalog of Tens of Thousands of Viruses from Human Metagenomes Reveals Hidden Associations with Chronic Diseases.</title>
        <authorList>
            <person name="Tisza M.J."/>
            <person name="Buck C.B."/>
        </authorList>
    </citation>
    <scope>NUCLEOTIDE SEQUENCE</scope>
    <source>
        <strain evidence="1">CtVOP12</strain>
    </source>
</reference>